<accession>A0A1Q8E9C7</accession>
<evidence type="ECO:0000313" key="2">
    <source>
        <dbReference type="Proteomes" id="UP000186890"/>
    </source>
</evidence>
<gene>
    <name evidence="1" type="ORF">BU202_01910</name>
</gene>
<dbReference type="AlphaFoldDB" id="A0A1Q8E9C7"/>
<proteinExistence type="predicted"/>
<sequence length="128" mass="14984">MGITDITWEEYETFKEVATPDNLYIREHNGSYYTVFELGIASVRRVFEIQATDFNEYLSGRHSAEDLLFKSQNDAWPPNVSQEEANKIFWRKHIEVLKNNAAAQRHFTRQELEELLPEGSEILSSRDD</sequence>
<keyword evidence="2" id="KW-1185">Reference proteome</keyword>
<dbReference type="RefSeq" id="WP_075104120.1">
    <property type="nucleotide sequence ID" value="NZ_MSJM01000002.1"/>
</dbReference>
<comment type="caution">
    <text evidence="1">The sequence shown here is derived from an EMBL/GenBank/DDBJ whole genome shotgun (WGS) entry which is preliminary data.</text>
</comment>
<protein>
    <submittedName>
        <fullName evidence="1">Uncharacterized protein</fullName>
    </submittedName>
</protein>
<dbReference type="OrthoDB" id="2046634at2"/>
<reference evidence="2" key="1">
    <citation type="submission" date="2016-12" db="EMBL/GenBank/DDBJ databases">
        <authorList>
            <person name="Gulvik C.A."/>
        </authorList>
    </citation>
    <scope>NUCLEOTIDE SEQUENCE [LARGE SCALE GENOMIC DNA]</scope>
    <source>
        <strain evidence="2">NED12-00049-6B</strain>
    </source>
</reference>
<dbReference type="Proteomes" id="UP000186890">
    <property type="component" value="Unassembled WGS sequence"/>
</dbReference>
<name>A0A1Q8E9C7_9STRE</name>
<organism evidence="1 2">
    <name type="scientific">Streptococcus cuniculi</name>
    <dbReference type="NCBI Taxonomy" id="1432788"/>
    <lineage>
        <taxon>Bacteria</taxon>
        <taxon>Bacillati</taxon>
        <taxon>Bacillota</taxon>
        <taxon>Bacilli</taxon>
        <taxon>Lactobacillales</taxon>
        <taxon>Streptococcaceae</taxon>
        <taxon>Streptococcus</taxon>
    </lineage>
</organism>
<evidence type="ECO:0000313" key="1">
    <source>
        <dbReference type="EMBL" id="OLF48397.1"/>
    </source>
</evidence>
<dbReference type="EMBL" id="MSJM01000002">
    <property type="protein sequence ID" value="OLF48397.1"/>
    <property type="molecule type" value="Genomic_DNA"/>
</dbReference>